<dbReference type="InterPro" id="IPR001041">
    <property type="entry name" value="2Fe-2S_ferredoxin-type"/>
</dbReference>
<dbReference type="OrthoDB" id="144910at2157"/>
<keyword evidence="7" id="KW-0816">Tricarboxylic acid cycle</keyword>
<keyword evidence="13" id="KW-0003">3Fe-4S</keyword>
<evidence type="ECO:0000259" key="16">
    <source>
        <dbReference type="PROSITE" id="PS51379"/>
    </source>
</evidence>
<dbReference type="InterPro" id="IPR004489">
    <property type="entry name" value="Succ_DH/fum_Rdtase_Fe-S"/>
</dbReference>
<keyword evidence="12" id="KW-0411">Iron-sulfur</keyword>
<dbReference type="SUPFAM" id="SSF46548">
    <property type="entry name" value="alpha-helical ferredoxin"/>
    <property type="match status" value="1"/>
</dbReference>
<evidence type="ECO:0000256" key="11">
    <source>
        <dbReference type="ARBA" id="ARBA00023004"/>
    </source>
</evidence>
<dbReference type="InterPro" id="IPR017900">
    <property type="entry name" value="4Fe4S_Fe_S_CS"/>
</dbReference>
<dbReference type="GO" id="GO:0006099">
    <property type="term" value="P:tricarboxylic acid cycle"/>
    <property type="evidence" value="ECO:0007669"/>
    <property type="project" value="UniProtKB-KW"/>
</dbReference>
<dbReference type="InterPro" id="IPR009051">
    <property type="entry name" value="Helical_ferredxn"/>
</dbReference>
<evidence type="ECO:0000256" key="7">
    <source>
        <dbReference type="ARBA" id="ARBA00022532"/>
    </source>
</evidence>
<dbReference type="PANTHER" id="PTHR11921:SF29">
    <property type="entry name" value="SUCCINATE DEHYDROGENASE [UBIQUINONE] IRON-SULFUR SUBUNIT, MITOCHONDRIAL"/>
    <property type="match status" value="1"/>
</dbReference>
<evidence type="ECO:0000256" key="1">
    <source>
        <dbReference type="ARBA" id="ARBA00001927"/>
    </source>
</evidence>
<keyword evidence="10" id="KW-0560">Oxidoreductase</keyword>
<dbReference type="FunFam" id="1.10.1060.10:FF:000003">
    <property type="entry name" value="Succinate dehydrogenase iron-sulfur subunit"/>
    <property type="match status" value="1"/>
</dbReference>
<dbReference type="Proteomes" id="UP000014065">
    <property type="component" value="Unassembled WGS sequence"/>
</dbReference>
<dbReference type="PANTHER" id="PTHR11921">
    <property type="entry name" value="SUCCINATE DEHYDROGENASE IRON-SULFUR PROTEIN"/>
    <property type="match status" value="1"/>
</dbReference>
<reference evidence="17 18" key="1">
    <citation type="journal article" date="2012" name="J. Bacteriol.">
        <title>Genome Sequence of "Candidatus Nitrosoarchaeum limnia" BG20, a Low-Salinity Ammonia-Oxidizing Archaeon from the San Francisco Bay Estuary.</title>
        <authorList>
            <person name="Mosier A.C."/>
            <person name="Allen E.E."/>
            <person name="Kim M."/>
            <person name="Ferriera S."/>
            <person name="Francis C.A."/>
        </authorList>
    </citation>
    <scope>NUCLEOTIDE SEQUENCE [LARGE SCALE GENOMIC DNA]</scope>
    <source>
        <strain evidence="17 18">BG20</strain>
    </source>
</reference>
<dbReference type="InterPro" id="IPR025192">
    <property type="entry name" value="Succ_DH/fum_Rdtase_N"/>
</dbReference>
<keyword evidence="6" id="KW-0004">4Fe-4S</keyword>
<sequence>MAQTSSLAETNTSSNSTLKSITLRIARFNPEHDDAKKFMEFTISYERWTTVLEAILDVKQHFDHSVAVRYSCRQATCGSCGMIINGKPRLACFTKISELNSNIVTVEPMNNFPIIRDLAVKFERLFDTHHKVKPYLIRDDTEIETSAKEFLQSPEELEQYIQFSNCIKCGLCNSACPTMATDSSFVGPQALAQAYRYVADSRDKGKDQRLKIIDDSHGIWRCHFAGSCSQVCPKGVDPAMGIQLLRGYMLGFKS</sequence>
<evidence type="ECO:0000256" key="5">
    <source>
        <dbReference type="ARBA" id="ARBA00012792"/>
    </source>
</evidence>
<dbReference type="InterPro" id="IPR012675">
    <property type="entry name" value="Beta-grasp_dom_sf"/>
</dbReference>
<dbReference type="PROSITE" id="PS51085">
    <property type="entry name" value="2FE2S_FER_2"/>
    <property type="match status" value="1"/>
</dbReference>
<evidence type="ECO:0000313" key="17">
    <source>
        <dbReference type="EMBL" id="EPA04839.1"/>
    </source>
</evidence>
<comment type="similarity">
    <text evidence="4">Belongs to the succinate dehydrogenase/fumarate reductase iron-sulfur protein family.</text>
</comment>
<dbReference type="NCBIfam" id="NF004616">
    <property type="entry name" value="PRK05950.1"/>
    <property type="match status" value="1"/>
</dbReference>
<gene>
    <name evidence="17" type="ORF">BG20_I0521</name>
</gene>
<comment type="cofactor">
    <cofactor evidence="14">
        <name>[2Fe-2S] cluster</name>
        <dbReference type="ChEBI" id="CHEBI:190135"/>
    </cofactor>
</comment>
<dbReference type="CDD" id="cd00207">
    <property type="entry name" value="fer2"/>
    <property type="match status" value="1"/>
</dbReference>
<dbReference type="SUPFAM" id="SSF54292">
    <property type="entry name" value="2Fe-2S ferredoxin-like"/>
    <property type="match status" value="1"/>
</dbReference>
<keyword evidence="9" id="KW-0479">Metal-binding</keyword>
<protein>
    <recommendedName>
        <fullName evidence="5">succinate dehydrogenase</fullName>
        <ecNumber evidence="5">1.3.5.1</ecNumber>
    </recommendedName>
</protein>
<name>S2EQW3_9ARCH</name>
<dbReference type="GO" id="GO:0008177">
    <property type="term" value="F:succinate dehydrogenase (quinone) activity"/>
    <property type="evidence" value="ECO:0007669"/>
    <property type="project" value="UniProtKB-EC"/>
</dbReference>
<dbReference type="AlphaFoldDB" id="S2EQW3"/>
<evidence type="ECO:0000256" key="8">
    <source>
        <dbReference type="ARBA" id="ARBA00022714"/>
    </source>
</evidence>
<evidence type="ECO:0000313" key="18">
    <source>
        <dbReference type="Proteomes" id="UP000014065"/>
    </source>
</evidence>
<dbReference type="NCBIfam" id="TIGR00384">
    <property type="entry name" value="dhsB"/>
    <property type="match status" value="1"/>
</dbReference>
<comment type="caution">
    <text evidence="17">The sequence shown here is derived from an EMBL/GenBank/DDBJ whole genome shotgun (WGS) entry which is preliminary data.</text>
</comment>
<proteinExistence type="inferred from homology"/>
<accession>S2EQW3</accession>
<evidence type="ECO:0000256" key="12">
    <source>
        <dbReference type="ARBA" id="ARBA00023014"/>
    </source>
</evidence>
<dbReference type="InterPro" id="IPR036010">
    <property type="entry name" value="2Fe-2S_ferredoxin-like_sf"/>
</dbReference>
<dbReference type="EC" id="1.3.5.1" evidence="5"/>
<dbReference type="InterPro" id="IPR050573">
    <property type="entry name" value="SDH/FRD_Iron-Sulfur"/>
</dbReference>
<evidence type="ECO:0000259" key="15">
    <source>
        <dbReference type="PROSITE" id="PS51085"/>
    </source>
</evidence>
<dbReference type="PROSITE" id="PS00197">
    <property type="entry name" value="2FE2S_FER_1"/>
    <property type="match status" value="1"/>
</dbReference>
<dbReference type="Pfam" id="PF13085">
    <property type="entry name" value="Fer2_3"/>
    <property type="match status" value="1"/>
</dbReference>
<dbReference type="PATRIC" id="fig|859192.6.peg.1862"/>
<dbReference type="RefSeq" id="WP_010194110.1">
    <property type="nucleotide sequence ID" value="NZ_AHJG01000246.1"/>
</dbReference>
<feature type="domain" description="2Fe-2S ferredoxin-type" evidence="15">
    <location>
        <begin position="19"/>
        <end position="109"/>
    </location>
</feature>
<dbReference type="PROSITE" id="PS51379">
    <property type="entry name" value="4FE4S_FER_2"/>
    <property type="match status" value="1"/>
</dbReference>
<evidence type="ECO:0000256" key="9">
    <source>
        <dbReference type="ARBA" id="ARBA00022723"/>
    </source>
</evidence>
<dbReference type="InterPro" id="IPR017896">
    <property type="entry name" value="4Fe4S_Fe-S-bd"/>
</dbReference>
<organism evidence="17 18">
    <name type="scientific">Candidatus Nitrosarchaeum limnium BG20</name>
    <dbReference type="NCBI Taxonomy" id="859192"/>
    <lineage>
        <taxon>Archaea</taxon>
        <taxon>Nitrososphaerota</taxon>
        <taxon>Nitrososphaeria</taxon>
        <taxon>Nitrosopumilales</taxon>
        <taxon>Nitrosopumilaceae</taxon>
        <taxon>Nitrosarchaeum</taxon>
    </lineage>
</organism>
<dbReference type="GO" id="GO:0022904">
    <property type="term" value="P:respiratory electron transport chain"/>
    <property type="evidence" value="ECO:0007669"/>
    <property type="project" value="TreeGrafter"/>
</dbReference>
<comment type="cofactor">
    <cofactor evidence="1">
        <name>[3Fe-4S] cluster</name>
        <dbReference type="ChEBI" id="CHEBI:21137"/>
    </cofactor>
</comment>
<evidence type="ECO:0000256" key="6">
    <source>
        <dbReference type="ARBA" id="ARBA00022485"/>
    </source>
</evidence>
<dbReference type="GO" id="GO:0051539">
    <property type="term" value="F:4 iron, 4 sulfur cluster binding"/>
    <property type="evidence" value="ECO:0007669"/>
    <property type="project" value="UniProtKB-KW"/>
</dbReference>
<dbReference type="GO" id="GO:0009055">
    <property type="term" value="F:electron transfer activity"/>
    <property type="evidence" value="ECO:0007669"/>
    <property type="project" value="InterPro"/>
</dbReference>
<dbReference type="PROSITE" id="PS00198">
    <property type="entry name" value="4FE4S_FER_1"/>
    <property type="match status" value="1"/>
</dbReference>
<evidence type="ECO:0000256" key="10">
    <source>
        <dbReference type="ARBA" id="ARBA00023002"/>
    </source>
</evidence>
<keyword evidence="11" id="KW-0408">Iron</keyword>
<comment type="pathway">
    <text evidence="3">Carbohydrate metabolism; tricarboxylic acid cycle.</text>
</comment>
<dbReference type="Gene3D" id="3.10.20.30">
    <property type="match status" value="1"/>
</dbReference>
<evidence type="ECO:0000256" key="13">
    <source>
        <dbReference type="ARBA" id="ARBA00023291"/>
    </source>
</evidence>
<dbReference type="Gene3D" id="1.10.1060.10">
    <property type="entry name" value="Alpha-helical ferredoxin"/>
    <property type="match status" value="1"/>
</dbReference>
<evidence type="ECO:0000256" key="3">
    <source>
        <dbReference type="ARBA" id="ARBA00005163"/>
    </source>
</evidence>
<feature type="domain" description="4Fe-4S ferredoxin-type" evidence="16">
    <location>
        <begin position="157"/>
        <end position="186"/>
    </location>
</feature>
<keyword evidence="18" id="KW-1185">Reference proteome</keyword>
<comment type="cofactor">
    <cofactor evidence="2">
        <name>[4Fe-4S] cluster</name>
        <dbReference type="ChEBI" id="CHEBI:49883"/>
    </cofactor>
</comment>
<keyword evidence="8" id="KW-0001">2Fe-2S</keyword>
<dbReference type="InterPro" id="IPR006058">
    <property type="entry name" value="2Fe2S_fd_BS"/>
</dbReference>
<dbReference type="GO" id="GO:0051537">
    <property type="term" value="F:2 iron, 2 sulfur cluster binding"/>
    <property type="evidence" value="ECO:0007669"/>
    <property type="project" value="UniProtKB-KW"/>
</dbReference>
<dbReference type="GO" id="GO:0046872">
    <property type="term" value="F:metal ion binding"/>
    <property type="evidence" value="ECO:0007669"/>
    <property type="project" value="UniProtKB-KW"/>
</dbReference>
<dbReference type="GO" id="GO:0051538">
    <property type="term" value="F:3 iron, 4 sulfur cluster binding"/>
    <property type="evidence" value="ECO:0007669"/>
    <property type="project" value="UniProtKB-KW"/>
</dbReference>
<dbReference type="Pfam" id="PF13183">
    <property type="entry name" value="Fer4_8"/>
    <property type="match status" value="1"/>
</dbReference>
<dbReference type="EMBL" id="AHJG01000246">
    <property type="protein sequence ID" value="EPA04839.1"/>
    <property type="molecule type" value="Genomic_DNA"/>
</dbReference>
<evidence type="ECO:0000256" key="2">
    <source>
        <dbReference type="ARBA" id="ARBA00001966"/>
    </source>
</evidence>
<evidence type="ECO:0000256" key="14">
    <source>
        <dbReference type="ARBA" id="ARBA00034078"/>
    </source>
</evidence>
<evidence type="ECO:0000256" key="4">
    <source>
        <dbReference type="ARBA" id="ARBA00009433"/>
    </source>
</evidence>